<evidence type="ECO:0000313" key="1">
    <source>
        <dbReference type="EMBL" id="MED6194157.1"/>
    </source>
</evidence>
<gene>
    <name evidence="1" type="ORF">PIB30_026025</name>
</gene>
<dbReference type="EMBL" id="JASCZI010211545">
    <property type="protein sequence ID" value="MED6194157.1"/>
    <property type="molecule type" value="Genomic_DNA"/>
</dbReference>
<reference evidence="1 2" key="1">
    <citation type="journal article" date="2023" name="Plants (Basel)">
        <title>Bridging the Gap: Combining Genomics and Transcriptomics Approaches to Understand Stylosanthes scabra, an Orphan Legume from the Brazilian Caatinga.</title>
        <authorList>
            <person name="Ferreira-Neto J.R.C."/>
            <person name="da Silva M.D."/>
            <person name="Binneck E."/>
            <person name="de Melo N.F."/>
            <person name="da Silva R.H."/>
            <person name="de Melo A.L.T.M."/>
            <person name="Pandolfi V."/>
            <person name="Bustamante F.O."/>
            <person name="Brasileiro-Vidal A.C."/>
            <person name="Benko-Iseppon A.M."/>
        </authorList>
    </citation>
    <scope>NUCLEOTIDE SEQUENCE [LARGE SCALE GENOMIC DNA]</scope>
    <source>
        <tissue evidence="1">Leaves</tissue>
    </source>
</reference>
<comment type="caution">
    <text evidence="1">The sequence shown here is derived from an EMBL/GenBank/DDBJ whole genome shotgun (WGS) entry which is preliminary data.</text>
</comment>
<proteinExistence type="predicted"/>
<sequence length="65" mass="7203">RSPLLPHPATVSLFSNCSRLHLFPVSRHSHFFGSPSLPAVRHVLSLSLRPQFELRPPSSSVTVAF</sequence>
<accession>A0ABU6X922</accession>
<evidence type="ECO:0000313" key="2">
    <source>
        <dbReference type="Proteomes" id="UP001341840"/>
    </source>
</evidence>
<name>A0ABU6X922_9FABA</name>
<feature type="non-terminal residue" evidence="1">
    <location>
        <position position="1"/>
    </location>
</feature>
<dbReference type="Proteomes" id="UP001341840">
    <property type="component" value="Unassembled WGS sequence"/>
</dbReference>
<organism evidence="1 2">
    <name type="scientific">Stylosanthes scabra</name>
    <dbReference type="NCBI Taxonomy" id="79078"/>
    <lineage>
        <taxon>Eukaryota</taxon>
        <taxon>Viridiplantae</taxon>
        <taxon>Streptophyta</taxon>
        <taxon>Embryophyta</taxon>
        <taxon>Tracheophyta</taxon>
        <taxon>Spermatophyta</taxon>
        <taxon>Magnoliopsida</taxon>
        <taxon>eudicotyledons</taxon>
        <taxon>Gunneridae</taxon>
        <taxon>Pentapetalae</taxon>
        <taxon>rosids</taxon>
        <taxon>fabids</taxon>
        <taxon>Fabales</taxon>
        <taxon>Fabaceae</taxon>
        <taxon>Papilionoideae</taxon>
        <taxon>50 kb inversion clade</taxon>
        <taxon>dalbergioids sensu lato</taxon>
        <taxon>Dalbergieae</taxon>
        <taxon>Pterocarpus clade</taxon>
        <taxon>Stylosanthes</taxon>
    </lineage>
</organism>
<keyword evidence="2" id="KW-1185">Reference proteome</keyword>
<protein>
    <submittedName>
        <fullName evidence="1">Uncharacterized protein</fullName>
    </submittedName>
</protein>